<evidence type="ECO:0000313" key="2">
    <source>
        <dbReference type="Proteomes" id="UP000030764"/>
    </source>
</evidence>
<accession>A0A085LQB8</accession>
<reference evidence="1 2" key="1">
    <citation type="journal article" date="2014" name="Nat. Genet.">
        <title>Genome and transcriptome of the porcine whipworm Trichuris suis.</title>
        <authorList>
            <person name="Jex A.R."/>
            <person name="Nejsum P."/>
            <person name="Schwarz E.M."/>
            <person name="Hu L."/>
            <person name="Young N.D."/>
            <person name="Hall R.S."/>
            <person name="Korhonen P.K."/>
            <person name="Liao S."/>
            <person name="Thamsborg S."/>
            <person name="Xia J."/>
            <person name="Xu P."/>
            <person name="Wang S."/>
            <person name="Scheerlinck J.P."/>
            <person name="Hofmann A."/>
            <person name="Sternberg P.W."/>
            <person name="Wang J."/>
            <person name="Gasser R.B."/>
        </authorList>
    </citation>
    <scope>NUCLEOTIDE SEQUENCE [LARGE SCALE GENOMIC DNA]</scope>
    <source>
        <strain evidence="1">DCEP-RM93M</strain>
    </source>
</reference>
<sequence>MGCKWDQFVKCLLLHVELLPVKKEETNSLRPAQTRFCYFYLLPSTGKCRHVSATSIYFYLQENGCTGVGVDAGSIDRSFAAASMPGTLCATRVQGCRRCSQAQTLNVATRRRREAIHIVPFPSGKKKRIVYGQHRRVSATSIYFHLQENADTFLLLLSTGKWLHGKKKRIVYGQHRRVSATSIYFHLQENADTFLLLLSTGKWLHGKKKRIVYGLLREICFTLIYRKMVPRVAEDVPRRKR</sequence>
<proteinExistence type="predicted"/>
<organism evidence="1 2">
    <name type="scientific">Trichuris suis</name>
    <name type="common">pig whipworm</name>
    <dbReference type="NCBI Taxonomy" id="68888"/>
    <lineage>
        <taxon>Eukaryota</taxon>
        <taxon>Metazoa</taxon>
        <taxon>Ecdysozoa</taxon>
        <taxon>Nematoda</taxon>
        <taxon>Enoplea</taxon>
        <taxon>Dorylaimia</taxon>
        <taxon>Trichinellida</taxon>
        <taxon>Trichuridae</taxon>
        <taxon>Trichuris</taxon>
    </lineage>
</organism>
<protein>
    <submittedName>
        <fullName evidence="1">Uncharacterized protein</fullName>
    </submittedName>
</protein>
<dbReference type="AlphaFoldDB" id="A0A085LQB8"/>
<dbReference type="EMBL" id="KL363338">
    <property type="protein sequence ID" value="KFD47164.1"/>
    <property type="molecule type" value="Genomic_DNA"/>
</dbReference>
<keyword evidence="2" id="KW-1185">Reference proteome</keyword>
<gene>
    <name evidence="1" type="ORF">M513_11973</name>
</gene>
<dbReference type="Proteomes" id="UP000030764">
    <property type="component" value="Unassembled WGS sequence"/>
</dbReference>
<evidence type="ECO:0000313" key="1">
    <source>
        <dbReference type="EMBL" id="KFD47164.1"/>
    </source>
</evidence>
<name>A0A085LQB8_9BILA</name>